<gene>
    <name evidence="1" type="ORF">B296_00015525</name>
</gene>
<name>A0A426ZH42_ENSVE</name>
<proteinExistence type="predicted"/>
<comment type="caution">
    <text evidence="1">The sequence shown here is derived from an EMBL/GenBank/DDBJ whole genome shotgun (WGS) entry which is preliminary data.</text>
</comment>
<dbReference type="AlphaFoldDB" id="A0A426ZH42"/>
<protein>
    <submittedName>
        <fullName evidence="1">Uncharacterized protein</fullName>
    </submittedName>
</protein>
<dbReference type="EMBL" id="AMZH03006649">
    <property type="protein sequence ID" value="RRT63299.1"/>
    <property type="molecule type" value="Genomic_DNA"/>
</dbReference>
<evidence type="ECO:0000313" key="2">
    <source>
        <dbReference type="Proteomes" id="UP000287651"/>
    </source>
</evidence>
<sequence>MFEFESVSREWRTVFPGPLETGGARGGLLPASRSLGLSSFACTRCFSVDLSRGHMEKVFKVLEGSSALIQVLLFMGENLLGLLDDDDWNSHNDIPVRRRHRKIIRSSRNEELRMYDRQYRTIFPITDIVIPLVVYIDAMI</sequence>
<dbReference type="Proteomes" id="UP000287651">
    <property type="component" value="Unassembled WGS sequence"/>
</dbReference>
<accession>A0A426ZH42</accession>
<evidence type="ECO:0000313" key="1">
    <source>
        <dbReference type="EMBL" id="RRT63299.1"/>
    </source>
</evidence>
<organism evidence="1 2">
    <name type="scientific">Ensete ventricosum</name>
    <name type="common">Abyssinian banana</name>
    <name type="synonym">Musa ensete</name>
    <dbReference type="NCBI Taxonomy" id="4639"/>
    <lineage>
        <taxon>Eukaryota</taxon>
        <taxon>Viridiplantae</taxon>
        <taxon>Streptophyta</taxon>
        <taxon>Embryophyta</taxon>
        <taxon>Tracheophyta</taxon>
        <taxon>Spermatophyta</taxon>
        <taxon>Magnoliopsida</taxon>
        <taxon>Liliopsida</taxon>
        <taxon>Zingiberales</taxon>
        <taxon>Musaceae</taxon>
        <taxon>Ensete</taxon>
    </lineage>
</organism>
<reference evidence="1 2" key="1">
    <citation type="journal article" date="2014" name="Agronomy (Basel)">
        <title>A Draft Genome Sequence for Ensete ventricosum, the Drought-Tolerant Tree Against Hunger.</title>
        <authorList>
            <person name="Harrison J."/>
            <person name="Moore K.A."/>
            <person name="Paszkiewicz K."/>
            <person name="Jones T."/>
            <person name="Grant M."/>
            <person name="Ambacheew D."/>
            <person name="Muzemil S."/>
            <person name="Studholme D.J."/>
        </authorList>
    </citation>
    <scope>NUCLEOTIDE SEQUENCE [LARGE SCALE GENOMIC DNA]</scope>
</reference>